<keyword evidence="1" id="KW-0812">Transmembrane</keyword>
<gene>
    <name evidence="3" type="ORF">N9R04_06165</name>
</gene>
<dbReference type="Proteomes" id="UP001209553">
    <property type="component" value="Unassembled WGS sequence"/>
</dbReference>
<accession>A0ABT2QQS2</accession>
<organism evidence="3 4">
    <name type="scientific">Staphylococcus marylandisciuri</name>
    <dbReference type="NCBI Taxonomy" id="2981529"/>
    <lineage>
        <taxon>Bacteria</taxon>
        <taxon>Bacillati</taxon>
        <taxon>Bacillota</taxon>
        <taxon>Bacilli</taxon>
        <taxon>Bacillales</taxon>
        <taxon>Staphylococcaceae</taxon>
        <taxon>Staphylococcus</taxon>
    </lineage>
</organism>
<sequence>MKKTLSIIFIIGFILAVVFGFLTFKEMRTEAKKNTITTMVNKDIKDNIHNLKIDAHSAEVKVKRGDKLHVKMRGPKDKVTNKAETTGDTLNITSKLKKKIISFNVFSNDKNKIIITLPKKLKKLEIQNGSIDISGVKAERSILNVNSEDLDVDGSDLGELTGKCDSGEINFRNSKFTRTNLSNDSGEINVSNTPTDIPMNLNNDSGEINLSYDEKLRNTQIKNNSTDDSGEINISKSELKHHQIGSGDNIISINNDSGEINIT</sequence>
<name>A0ABT2QQS2_9STAP</name>
<feature type="domain" description="DUF4097" evidence="2">
    <location>
        <begin position="125"/>
        <end position="263"/>
    </location>
</feature>
<keyword evidence="1" id="KW-1133">Transmembrane helix</keyword>
<evidence type="ECO:0000313" key="4">
    <source>
        <dbReference type="Proteomes" id="UP001209553"/>
    </source>
</evidence>
<keyword evidence="1" id="KW-0472">Membrane</keyword>
<evidence type="ECO:0000259" key="2">
    <source>
        <dbReference type="Pfam" id="PF13349"/>
    </source>
</evidence>
<comment type="caution">
    <text evidence="3">The sequence shown here is derived from an EMBL/GenBank/DDBJ whole genome shotgun (WGS) entry which is preliminary data.</text>
</comment>
<feature type="transmembrane region" description="Helical" evidence="1">
    <location>
        <begin position="6"/>
        <end position="24"/>
    </location>
</feature>
<dbReference type="InterPro" id="IPR025164">
    <property type="entry name" value="Toastrack_DUF4097"/>
</dbReference>
<dbReference type="RefSeq" id="WP_262855848.1">
    <property type="nucleotide sequence ID" value="NZ_JAOPKZ010000009.1"/>
</dbReference>
<reference evidence="3 4" key="1">
    <citation type="journal article" date="2023" name="Int. J. Syst. Evol. Microbiol.">
        <title>Streptococcus sciuri sp. nov., Staphylococcus marylandisciuri sp. nov. and Staphylococcus americanisciuri sp. nov., isolated from faeces of eastern grey squirrel (Sciurus carolinensis).</title>
        <authorList>
            <person name="Volokhov D.V."/>
            <person name="Zagorodnyaya T.A."/>
            <person name="Furtak V.A."/>
            <person name="Nattanmai G."/>
            <person name="Randall L."/>
            <person name="Jose S."/>
            <person name="Gao Y."/>
            <person name="Eisenberg T."/>
            <person name="Delmonte P."/>
            <person name="Blom J."/>
            <person name="Mitchell K.K."/>
        </authorList>
    </citation>
    <scope>NUCLEOTIDE SEQUENCE [LARGE SCALE GENOMIC DNA]</scope>
    <source>
        <strain evidence="3 4">SQ8-PEA</strain>
    </source>
</reference>
<evidence type="ECO:0000313" key="3">
    <source>
        <dbReference type="EMBL" id="MCU5746300.1"/>
    </source>
</evidence>
<keyword evidence="4" id="KW-1185">Reference proteome</keyword>
<protein>
    <submittedName>
        <fullName evidence="3">DUF4097 domain-containing protein</fullName>
    </submittedName>
</protein>
<evidence type="ECO:0000256" key="1">
    <source>
        <dbReference type="SAM" id="Phobius"/>
    </source>
</evidence>
<dbReference type="Pfam" id="PF13349">
    <property type="entry name" value="DUF4097"/>
    <property type="match status" value="1"/>
</dbReference>
<proteinExistence type="predicted"/>
<dbReference type="EMBL" id="JAOPKZ010000009">
    <property type="protein sequence ID" value="MCU5746300.1"/>
    <property type="molecule type" value="Genomic_DNA"/>
</dbReference>